<feature type="signal peptide" evidence="1">
    <location>
        <begin position="1"/>
        <end position="26"/>
    </location>
</feature>
<dbReference type="PANTHER" id="PTHR24104:SF25">
    <property type="entry name" value="PROTEIN LIN-41"/>
    <property type="match status" value="1"/>
</dbReference>
<proteinExistence type="predicted"/>
<keyword evidence="3" id="KW-1185">Reference proteome</keyword>
<evidence type="ECO:0000256" key="1">
    <source>
        <dbReference type="SAM" id="SignalP"/>
    </source>
</evidence>
<reference evidence="2 3" key="1">
    <citation type="submission" date="2021-06" db="EMBL/GenBank/DDBJ databases">
        <title>Gemonas diversity in paddy soil.</title>
        <authorList>
            <person name="Liu G."/>
        </authorList>
    </citation>
    <scope>NUCLEOTIDE SEQUENCE [LARGE SCALE GENOMIC DNA]</scope>
    <source>
        <strain evidence="2 3">RG29</strain>
    </source>
</reference>
<dbReference type="EMBL" id="CP076724">
    <property type="protein sequence ID" value="QWV96510.1"/>
    <property type="molecule type" value="Genomic_DNA"/>
</dbReference>
<feature type="chain" id="PRO_5045541348" description="NHL repeat containing protein" evidence="1">
    <location>
        <begin position="27"/>
        <end position="314"/>
    </location>
</feature>
<name>A0ABX8JM42_9BACT</name>
<dbReference type="Proteomes" id="UP000683493">
    <property type="component" value="Chromosome"/>
</dbReference>
<sequence>MRLKIGLAFFLQITISSLLPAVVANAESVTATYLYNLSDFNGVMPYSGARTFVDEARGEVYVVAGGGVDIFNASGMQIYHFDYDRELGGVYDAAVDEQGRILLLSHKENEYRIVLCNYRGEPQRSFPLRNLPPEFEAFRPGRMVYRAGEVYLADQGGMYVAVLDPEGRFLRGYDIATLYQFDDRQRMENGIEGFMVDNNRNILYVIGALGRAAIQSPDSTIREFGKRGSGAGKFGVPGGIAEDRFGNILVTDKLRGVIMIFNKDFQFLREFGFRGTRPGNVIVPNEITVDTAAGRVYVSQMRRRGVNIYQLTYQ</sequence>
<protein>
    <recommendedName>
        <fullName evidence="4">NHL repeat containing protein</fullName>
    </recommendedName>
</protein>
<evidence type="ECO:0008006" key="4">
    <source>
        <dbReference type="Google" id="ProtNLM"/>
    </source>
</evidence>
<evidence type="ECO:0000313" key="2">
    <source>
        <dbReference type="EMBL" id="QWV96510.1"/>
    </source>
</evidence>
<dbReference type="PANTHER" id="PTHR24104">
    <property type="entry name" value="E3 UBIQUITIN-PROTEIN LIGASE NHLRC1-RELATED"/>
    <property type="match status" value="1"/>
</dbReference>
<evidence type="ECO:0000313" key="3">
    <source>
        <dbReference type="Proteomes" id="UP000683493"/>
    </source>
</evidence>
<accession>A0ABX8JM42</accession>
<organism evidence="2 3">
    <name type="scientific">Geomonas diazotrophica</name>
    <dbReference type="NCBI Taxonomy" id="2843197"/>
    <lineage>
        <taxon>Bacteria</taxon>
        <taxon>Pseudomonadati</taxon>
        <taxon>Thermodesulfobacteriota</taxon>
        <taxon>Desulfuromonadia</taxon>
        <taxon>Geobacterales</taxon>
        <taxon>Geobacteraceae</taxon>
        <taxon>Geomonas</taxon>
    </lineage>
</organism>
<gene>
    <name evidence="2" type="ORF">KP005_14165</name>
</gene>
<dbReference type="InterPro" id="IPR050952">
    <property type="entry name" value="TRIM-NHL_E3_ligases"/>
</dbReference>
<keyword evidence="1" id="KW-0732">Signal</keyword>